<feature type="compositionally biased region" description="Basic and acidic residues" evidence="1">
    <location>
        <begin position="125"/>
        <end position="141"/>
    </location>
</feature>
<keyword evidence="3" id="KW-1185">Reference proteome</keyword>
<gene>
    <name evidence="2" type="ORF">U9M48_005622</name>
</gene>
<sequence>MAPAPLKPPRLGMSWQARASASKTKALPPELVQRIRPSLVRGLTSAKCSREKGFDGRLGRKLMAFSGSSGSLSISAIDAGAPPPPLAAAALVASAVDGYRRCLATSEAVQRVDAGLAALHHHVHKPPDHRRPLRESKAETRRLRRRRWCTERGRQG</sequence>
<evidence type="ECO:0000313" key="2">
    <source>
        <dbReference type="EMBL" id="WVZ54880.1"/>
    </source>
</evidence>
<name>A0AAQ3PQK4_PASNO</name>
<evidence type="ECO:0000313" key="3">
    <source>
        <dbReference type="Proteomes" id="UP001341281"/>
    </source>
</evidence>
<protein>
    <submittedName>
        <fullName evidence="2">Uncharacterized protein</fullName>
    </submittedName>
</protein>
<accession>A0AAQ3PQK4</accession>
<proteinExistence type="predicted"/>
<feature type="region of interest" description="Disordered" evidence="1">
    <location>
        <begin position="122"/>
        <end position="156"/>
    </location>
</feature>
<dbReference type="Proteomes" id="UP001341281">
    <property type="component" value="Chromosome 01"/>
</dbReference>
<dbReference type="EMBL" id="CP144745">
    <property type="protein sequence ID" value="WVZ54880.1"/>
    <property type="molecule type" value="Genomic_DNA"/>
</dbReference>
<dbReference type="AlphaFoldDB" id="A0AAQ3PQK4"/>
<evidence type="ECO:0000256" key="1">
    <source>
        <dbReference type="SAM" id="MobiDB-lite"/>
    </source>
</evidence>
<organism evidence="2 3">
    <name type="scientific">Paspalum notatum var. saurae</name>
    <dbReference type="NCBI Taxonomy" id="547442"/>
    <lineage>
        <taxon>Eukaryota</taxon>
        <taxon>Viridiplantae</taxon>
        <taxon>Streptophyta</taxon>
        <taxon>Embryophyta</taxon>
        <taxon>Tracheophyta</taxon>
        <taxon>Spermatophyta</taxon>
        <taxon>Magnoliopsida</taxon>
        <taxon>Liliopsida</taxon>
        <taxon>Poales</taxon>
        <taxon>Poaceae</taxon>
        <taxon>PACMAD clade</taxon>
        <taxon>Panicoideae</taxon>
        <taxon>Andropogonodae</taxon>
        <taxon>Paspaleae</taxon>
        <taxon>Paspalinae</taxon>
        <taxon>Paspalum</taxon>
    </lineage>
</organism>
<reference evidence="2 3" key="1">
    <citation type="submission" date="2024-02" db="EMBL/GenBank/DDBJ databases">
        <title>High-quality chromosome-scale genome assembly of Pensacola bahiagrass (Paspalum notatum Flugge var. saurae).</title>
        <authorList>
            <person name="Vega J.M."/>
            <person name="Podio M."/>
            <person name="Orjuela J."/>
            <person name="Siena L.A."/>
            <person name="Pessino S.C."/>
            <person name="Combes M.C."/>
            <person name="Mariac C."/>
            <person name="Albertini E."/>
            <person name="Pupilli F."/>
            <person name="Ortiz J.P.A."/>
            <person name="Leblanc O."/>
        </authorList>
    </citation>
    <scope>NUCLEOTIDE SEQUENCE [LARGE SCALE GENOMIC DNA]</scope>
    <source>
        <strain evidence="2">R1</strain>
        <tissue evidence="2">Leaf</tissue>
    </source>
</reference>
<feature type="region of interest" description="Disordered" evidence="1">
    <location>
        <begin position="1"/>
        <end position="22"/>
    </location>
</feature>